<dbReference type="InterPro" id="IPR051396">
    <property type="entry name" value="Bact_Antivir_Def_Nuclease"/>
</dbReference>
<keyword evidence="3" id="KW-1185">Reference proteome</keyword>
<dbReference type="InterPro" id="IPR041685">
    <property type="entry name" value="AAA_GajA/Old/RecF-like"/>
</dbReference>
<proteinExistence type="predicted"/>
<protein>
    <submittedName>
        <fullName evidence="2">AAA family ATPase</fullName>
    </submittedName>
</protein>
<dbReference type="RefSeq" id="WP_244034235.1">
    <property type="nucleotide sequence ID" value="NZ_JAAECS010000002.1"/>
</dbReference>
<dbReference type="SUPFAM" id="SSF52540">
    <property type="entry name" value="P-loop containing nucleoside triphosphate hydrolases"/>
    <property type="match status" value="1"/>
</dbReference>
<evidence type="ECO:0000259" key="1">
    <source>
        <dbReference type="Pfam" id="PF13175"/>
    </source>
</evidence>
<name>A0ABT0AQV3_9LACT</name>
<gene>
    <name evidence="2" type="ORF">GYN21_02535</name>
</gene>
<dbReference type="PANTHER" id="PTHR43581">
    <property type="entry name" value="ATP/GTP PHOSPHATASE"/>
    <property type="match status" value="1"/>
</dbReference>
<organism evidence="2 3">
    <name type="scientific">Pseudolactococcus carnosus</name>
    <dbReference type="NCBI Taxonomy" id="2749961"/>
    <lineage>
        <taxon>Bacteria</taxon>
        <taxon>Bacillati</taxon>
        <taxon>Bacillota</taxon>
        <taxon>Bacilli</taxon>
        <taxon>Lactobacillales</taxon>
        <taxon>Streptococcaceae</taxon>
        <taxon>Pseudolactococcus</taxon>
    </lineage>
</organism>
<dbReference type="Pfam" id="PF13175">
    <property type="entry name" value="AAA_15"/>
    <property type="match status" value="1"/>
</dbReference>
<dbReference type="InterPro" id="IPR027417">
    <property type="entry name" value="P-loop_NTPase"/>
</dbReference>
<comment type="caution">
    <text evidence="2">The sequence shown here is derived from an EMBL/GenBank/DDBJ whole genome shotgun (WGS) entry which is preliminary data.</text>
</comment>
<accession>A0ABT0AQV3</accession>
<sequence length="492" mass="56787">MYISKMTLFNFKSFKGEHVLEFNKGINFFVGNNNSGKTTIFKAIEFIQSGRNIEDWISKDVSSENVSVRVEFSGTDLFDILQLDNLKKYSSYLSDDNKLTIMRSSESGEWTDARSKKKSLELKNIRVLNPETGLFENPSGIDSTITALFDAQFVYSDLKIEDYQDFGKTKIVGKLINEITKDFQHKEIWINLQTAHKNAFGEKGLVPILKSMQKRIENILEEQYGETKVEFDFGLPEIENFFKTGNILLEENGVKTRASDKGTGMQRALALSLIQVYSQIDMEDDEICKPILFFIDEPETFLHPQAQDKLLNSLEKISTNSQVFITTHSPYLLKKFNKDNHNLKVFSRIPKDSRVRDAITLDLFPFSPSWGEINYFAFGVVSEEFHNELFGYLHNKISDLNKKYDNGQKTVSKKISSFDLWLNEQKNVIRTDSTHQNSIRNFIDKTMPTYIRNYIDHPGSYEDIAGINIREKPTTEQIRSSIIFMIELNKIN</sequence>
<dbReference type="Proteomes" id="UP001522450">
    <property type="component" value="Unassembled WGS sequence"/>
</dbReference>
<feature type="domain" description="Endonuclease GajA/Old nuclease/RecF-like AAA" evidence="1">
    <location>
        <begin position="1"/>
        <end position="332"/>
    </location>
</feature>
<dbReference type="Gene3D" id="3.40.50.300">
    <property type="entry name" value="P-loop containing nucleotide triphosphate hydrolases"/>
    <property type="match status" value="1"/>
</dbReference>
<dbReference type="EMBL" id="JAAECS010000002">
    <property type="protein sequence ID" value="MCJ1989087.1"/>
    <property type="molecule type" value="Genomic_DNA"/>
</dbReference>
<reference evidence="2 3" key="1">
    <citation type="journal article" date="2022" name="Microbiol. Res.">
        <title>Comparative genome analysis, predicted lifestyle and antimicrobial strategies of Lactococcus carnosus and Lactococcus paracarnosus isolated from meat.</title>
        <authorList>
            <person name="Werum V."/>
            <person name="Ehrmann M."/>
            <person name="Vogel R."/>
            <person name="Hilgarth M."/>
        </authorList>
    </citation>
    <scope>NUCLEOTIDE SEQUENCE [LARGE SCALE GENOMIC DNA]</scope>
    <source>
        <strain evidence="2 3">TMW22177</strain>
    </source>
</reference>
<evidence type="ECO:0000313" key="3">
    <source>
        <dbReference type="Proteomes" id="UP001522450"/>
    </source>
</evidence>
<dbReference type="PANTHER" id="PTHR43581:SF4">
    <property type="entry name" value="ATP_GTP PHOSPHATASE"/>
    <property type="match status" value="1"/>
</dbReference>
<evidence type="ECO:0000313" key="2">
    <source>
        <dbReference type="EMBL" id="MCJ1989087.1"/>
    </source>
</evidence>